<keyword evidence="2" id="KW-1185">Reference proteome</keyword>
<accession>A0A6N6MB15</accession>
<reference evidence="1 2" key="1">
    <citation type="submission" date="2019-09" db="EMBL/GenBank/DDBJ databases">
        <title>Genomes of Cryomorphaceae.</title>
        <authorList>
            <person name="Bowman J.P."/>
        </authorList>
    </citation>
    <scope>NUCLEOTIDE SEQUENCE [LARGE SCALE GENOMIC DNA]</scope>
    <source>
        <strain evidence="1 2">KCTC 52047</strain>
    </source>
</reference>
<comment type="caution">
    <text evidence="1">The sequence shown here is derived from an EMBL/GenBank/DDBJ whole genome shotgun (WGS) entry which is preliminary data.</text>
</comment>
<dbReference type="Pfam" id="PF06296">
    <property type="entry name" value="RelE"/>
    <property type="match status" value="1"/>
</dbReference>
<proteinExistence type="predicted"/>
<dbReference type="InterPro" id="IPR009387">
    <property type="entry name" value="HigB-2"/>
</dbReference>
<gene>
    <name evidence="1" type="ORF">F3059_02995</name>
</gene>
<dbReference type="InterPro" id="IPR035093">
    <property type="entry name" value="RelE/ParE_toxin_dom_sf"/>
</dbReference>
<dbReference type="Gene3D" id="3.30.2310.20">
    <property type="entry name" value="RelE-like"/>
    <property type="match status" value="1"/>
</dbReference>
<dbReference type="Proteomes" id="UP000435357">
    <property type="component" value="Unassembled WGS sequence"/>
</dbReference>
<evidence type="ECO:0008006" key="3">
    <source>
        <dbReference type="Google" id="ProtNLM"/>
    </source>
</evidence>
<name>A0A6N6MB15_9FLAO</name>
<evidence type="ECO:0000313" key="2">
    <source>
        <dbReference type="Proteomes" id="UP000435357"/>
    </source>
</evidence>
<dbReference type="AlphaFoldDB" id="A0A6N6MB15"/>
<dbReference type="EMBL" id="WACR01000002">
    <property type="protein sequence ID" value="KAB1065637.1"/>
    <property type="molecule type" value="Genomic_DNA"/>
</dbReference>
<protein>
    <recommendedName>
        <fullName evidence="3">Type II toxin-antitoxin system RelE/ParE family toxin</fullName>
    </recommendedName>
</protein>
<dbReference type="RefSeq" id="WP_151166461.1">
    <property type="nucleotide sequence ID" value="NZ_WACR01000002.1"/>
</dbReference>
<evidence type="ECO:0000313" key="1">
    <source>
        <dbReference type="EMBL" id="KAB1065637.1"/>
    </source>
</evidence>
<dbReference type="OrthoDB" id="1364255at2"/>
<dbReference type="PIRSF" id="PIRSF039032">
    <property type="entry name" value="HigB-2"/>
    <property type="match status" value="1"/>
</dbReference>
<sequence>MSYNVIAVPKFKKELKKLAKKYPSLKAEFASLIRSLEIEPKQGKELGKNCYKIRLAIKSKGKGKSGGARVITNIAISNNIVYLLSIYDKADKENLTNKELIELLKAIK</sequence>
<organism evidence="1 2">
    <name type="scientific">Salibacter halophilus</name>
    <dbReference type="NCBI Taxonomy" id="1803916"/>
    <lineage>
        <taxon>Bacteria</taxon>
        <taxon>Pseudomonadati</taxon>
        <taxon>Bacteroidota</taxon>
        <taxon>Flavobacteriia</taxon>
        <taxon>Flavobacteriales</taxon>
        <taxon>Salibacteraceae</taxon>
        <taxon>Salibacter</taxon>
    </lineage>
</organism>